<dbReference type="Proteomes" id="UP001501083">
    <property type="component" value="Unassembled WGS sequence"/>
</dbReference>
<evidence type="ECO:0000256" key="1">
    <source>
        <dbReference type="SAM" id="MobiDB-lite"/>
    </source>
</evidence>
<dbReference type="RefSeq" id="WP_233264048.1">
    <property type="nucleotide sequence ID" value="NZ_BAABKY010000001.1"/>
</dbReference>
<evidence type="ECO:0000313" key="4">
    <source>
        <dbReference type="Proteomes" id="UP001501083"/>
    </source>
</evidence>
<reference evidence="4" key="1">
    <citation type="journal article" date="2019" name="Int. J. Syst. Evol. Microbiol.">
        <title>The Global Catalogue of Microorganisms (GCM) 10K type strain sequencing project: providing services to taxonomists for standard genome sequencing and annotation.</title>
        <authorList>
            <consortium name="The Broad Institute Genomics Platform"/>
            <consortium name="The Broad Institute Genome Sequencing Center for Infectious Disease"/>
            <person name="Wu L."/>
            <person name="Ma J."/>
        </authorList>
    </citation>
    <scope>NUCLEOTIDE SEQUENCE [LARGE SCALE GENOMIC DNA]</scope>
    <source>
        <strain evidence="4">JCM 19212</strain>
    </source>
</reference>
<dbReference type="EMBL" id="BAABKY010000001">
    <property type="protein sequence ID" value="GAA5069663.1"/>
    <property type="molecule type" value="Genomic_DNA"/>
</dbReference>
<feature type="transmembrane region" description="Helical" evidence="2">
    <location>
        <begin position="99"/>
        <end position="121"/>
    </location>
</feature>
<comment type="caution">
    <text evidence="3">The sequence shown here is derived from an EMBL/GenBank/DDBJ whole genome shotgun (WGS) entry which is preliminary data.</text>
</comment>
<gene>
    <name evidence="3" type="ORF">GCM10025759_06710</name>
</gene>
<keyword evidence="2" id="KW-0812">Transmembrane</keyword>
<evidence type="ECO:0000256" key="2">
    <source>
        <dbReference type="SAM" id="Phobius"/>
    </source>
</evidence>
<organism evidence="3 4">
    <name type="scientific">Lysobacter panacisoli</name>
    <dbReference type="NCBI Taxonomy" id="1255263"/>
    <lineage>
        <taxon>Bacteria</taxon>
        <taxon>Pseudomonadati</taxon>
        <taxon>Pseudomonadota</taxon>
        <taxon>Gammaproteobacteria</taxon>
        <taxon>Lysobacterales</taxon>
        <taxon>Lysobacteraceae</taxon>
        <taxon>Lysobacter</taxon>
    </lineage>
</organism>
<keyword evidence="4" id="KW-1185">Reference proteome</keyword>
<feature type="region of interest" description="Disordered" evidence="1">
    <location>
        <begin position="1"/>
        <end position="27"/>
    </location>
</feature>
<keyword evidence="2" id="KW-1133">Transmembrane helix</keyword>
<protein>
    <submittedName>
        <fullName evidence="3">Phage holin family protein</fullName>
    </submittedName>
</protein>
<sequence>MSEADERAQAEDPGKGPAAEPPPDLTESLRDIGATARASLGATVDSAKALRSLVAADLSLARSALGRALAFTGVAIVFGASSWLLLMATLVALLRQFGVSWLGSMLIAAGLSLAVTVYACFRAAHYFEHTRLQATRRQLARLGIGELADLMPTPGSDESARKAARDLHGDPDKLRENGITPP</sequence>
<name>A0ABP9L522_9GAMM</name>
<feature type="transmembrane region" description="Helical" evidence="2">
    <location>
        <begin position="68"/>
        <end position="93"/>
    </location>
</feature>
<feature type="compositionally biased region" description="Basic and acidic residues" evidence="1">
    <location>
        <begin position="158"/>
        <end position="176"/>
    </location>
</feature>
<feature type="region of interest" description="Disordered" evidence="1">
    <location>
        <begin position="150"/>
        <end position="182"/>
    </location>
</feature>
<keyword evidence="2" id="KW-0472">Membrane</keyword>
<feature type="compositionally biased region" description="Basic and acidic residues" evidence="1">
    <location>
        <begin position="1"/>
        <end position="14"/>
    </location>
</feature>
<evidence type="ECO:0000313" key="3">
    <source>
        <dbReference type="EMBL" id="GAA5069663.1"/>
    </source>
</evidence>
<accession>A0ABP9L522</accession>
<proteinExistence type="predicted"/>